<comment type="caution">
    <text evidence="2">The sequence shown here is derived from an EMBL/GenBank/DDBJ whole genome shotgun (WGS) entry which is preliminary data.</text>
</comment>
<dbReference type="EMBL" id="JARBHB010000007">
    <property type="protein sequence ID" value="KAJ8879677.1"/>
    <property type="molecule type" value="Genomic_DNA"/>
</dbReference>
<evidence type="ECO:0000313" key="2">
    <source>
        <dbReference type="EMBL" id="KAJ8879677.1"/>
    </source>
</evidence>
<reference evidence="2 3" key="1">
    <citation type="submission" date="2023-02" db="EMBL/GenBank/DDBJ databases">
        <title>LHISI_Scaffold_Assembly.</title>
        <authorList>
            <person name="Stuart O.P."/>
            <person name="Cleave R."/>
            <person name="Magrath M.J.L."/>
            <person name="Mikheyev A.S."/>
        </authorList>
    </citation>
    <scope>NUCLEOTIDE SEQUENCE [LARGE SCALE GENOMIC DNA]</scope>
    <source>
        <strain evidence="2">Daus_M_001</strain>
        <tissue evidence="2">Leg muscle</tissue>
    </source>
</reference>
<accession>A0ABQ9H5W2</accession>
<keyword evidence="3" id="KW-1185">Reference proteome</keyword>
<name>A0ABQ9H5W2_9NEOP</name>
<evidence type="ECO:0000256" key="1">
    <source>
        <dbReference type="SAM" id="MobiDB-lite"/>
    </source>
</evidence>
<dbReference type="Proteomes" id="UP001159363">
    <property type="component" value="Chromosome 6"/>
</dbReference>
<organism evidence="2 3">
    <name type="scientific">Dryococelus australis</name>
    <dbReference type="NCBI Taxonomy" id="614101"/>
    <lineage>
        <taxon>Eukaryota</taxon>
        <taxon>Metazoa</taxon>
        <taxon>Ecdysozoa</taxon>
        <taxon>Arthropoda</taxon>
        <taxon>Hexapoda</taxon>
        <taxon>Insecta</taxon>
        <taxon>Pterygota</taxon>
        <taxon>Neoptera</taxon>
        <taxon>Polyneoptera</taxon>
        <taxon>Phasmatodea</taxon>
        <taxon>Verophasmatodea</taxon>
        <taxon>Anareolatae</taxon>
        <taxon>Phasmatidae</taxon>
        <taxon>Eurycanthinae</taxon>
        <taxon>Dryococelus</taxon>
    </lineage>
</organism>
<protein>
    <submittedName>
        <fullName evidence="2">Uncharacterized protein</fullName>
    </submittedName>
</protein>
<evidence type="ECO:0000313" key="3">
    <source>
        <dbReference type="Proteomes" id="UP001159363"/>
    </source>
</evidence>
<feature type="compositionally biased region" description="Acidic residues" evidence="1">
    <location>
        <begin position="217"/>
        <end position="226"/>
    </location>
</feature>
<proteinExistence type="predicted"/>
<sequence length="226" mass="25653">MVVVVVQLDIYHFTQAEYHYQHWIIVAYTILLKPTLSLSEPEELANVLDSDADPEVCVNGDESGSSMSSRCNHSSQWHRRKKHKMDRNVNVSGANENVDVGAELCLPTPFVESSVAFYKRQLWTFNLTVHNCNDDQATCYTWSEVDGGREDESVTQRTSTRSFDSKILFLRQAASPPPKRKTDLIDLLPLIPPTFHEFYKGLPTSSDSSGDIHPDTIEDYENEENV</sequence>
<feature type="region of interest" description="Disordered" evidence="1">
    <location>
        <begin position="202"/>
        <end position="226"/>
    </location>
</feature>
<gene>
    <name evidence="2" type="ORF">PR048_020285</name>
</gene>